<keyword evidence="5" id="KW-1185">Reference proteome</keyword>
<evidence type="ECO:0000313" key="4">
    <source>
        <dbReference type="EMBL" id="PSK55693.1"/>
    </source>
</evidence>
<dbReference type="InterPro" id="IPR036164">
    <property type="entry name" value="bL21-like_sf"/>
</dbReference>
<sequence length="299" mass="32419">MLSRSLRRAVLDTRWTPPTFLCPWTASLTTESHTSTSSNIPPSSLGSSQSASAQSQTQTPLQTSSAISADSQDQDATSTSSTRLPAPPSSPGPKSTTPPALSSSVCTLLPLLQSQRQIYVTAHIHARPYLVTQGDTVRLPFLMPGVQPGDILRLNRATTIGSRDFTLRAPGTERRGKSGTAGTQMVVDPTPASTASSTSRVMASNASASLGNAEEQSATPTEHFVPHLAKGRTKYLDDRLFVCRAVVMGTESEPMRIMEKTKRRQRHTRHVKSKHKYTVLRIKEVRVRGVEEVESGELD</sequence>
<reference evidence="4 5" key="1">
    <citation type="submission" date="2017-05" db="EMBL/GenBank/DDBJ databases">
        <title>Draft genome sequence of Elsinoe australis.</title>
        <authorList>
            <person name="Cheng Q."/>
        </authorList>
    </citation>
    <scope>NUCLEOTIDE SEQUENCE [LARGE SCALE GENOMIC DNA]</scope>
    <source>
        <strain evidence="4 5">NL1</strain>
    </source>
</reference>
<feature type="compositionally biased region" description="Low complexity" evidence="3">
    <location>
        <begin position="189"/>
        <end position="199"/>
    </location>
</feature>
<organism evidence="4 5">
    <name type="scientific">Elsinoe australis</name>
    <dbReference type="NCBI Taxonomy" id="40998"/>
    <lineage>
        <taxon>Eukaryota</taxon>
        <taxon>Fungi</taxon>
        <taxon>Dikarya</taxon>
        <taxon>Ascomycota</taxon>
        <taxon>Pezizomycotina</taxon>
        <taxon>Dothideomycetes</taxon>
        <taxon>Dothideomycetidae</taxon>
        <taxon>Myriangiales</taxon>
        <taxon>Elsinoaceae</taxon>
        <taxon>Elsinoe</taxon>
    </lineage>
</organism>
<dbReference type="OrthoDB" id="5994at2759"/>
<evidence type="ECO:0000256" key="2">
    <source>
        <dbReference type="ARBA" id="ARBA00044129"/>
    </source>
</evidence>
<gene>
    <name evidence="4" type="ORF">B9Z65_4571</name>
</gene>
<dbReference type="EMBL" id="NHZQ01000066">
    <property type="protein sequence ID" value="PSK55693.1"/>
    <property type="molecule type" value="Genomic_DNA"/>
</dbReference>
<proteinExistence type="inferred from homology"/>
<dbReference type="GO" id="GO:0005762">
    <property type="term" value="C:mitochondrial large ribosomal subunit"/>
    <property type="evidence" value="ECO:0007669"/>
    <property type="project" value="TreeGrafter"/>
</dbReference>
<comment type="similarity">
    <text evidence="1">Belongs to the bacterial ribosomal protein bL21 family.</text>
</comment>
<comment type="caution">
    <text evidence="4">The sequence shown here is derived from an EMBL/GenBank/DDBJ whole genome shotgun (WGS) entry which is preliminary data.</text>
</comment>
<dbReference type="InterPro" id="IPR028909">
    <property type="entry name" value="bL21-like"/>
</dbReference>
<dbReference type="PANTHER" id="PTHR21349:SF0">
    <property type="entry name" value="LARGE RIBOSOMAL SUBUNIT PROTEIN BL21M"/>
    <property type="match status" value="1"/>
</dbReference>
<accession>A0A2P8A5F0</accession>
<protein>
    <recommendedName>
        <fullName evidence="2">Large ribosomal subunit protein bL21m</fullName>
    </recommendedName>
</protein>
<dbReference type="AlphaFoldDB" id="A0A2P8A5F0"/>
<evidence type="ECO:0000313" key="5">
    <source>
        <dbReference type="Proteomes" id="UP000243723"/>
    </source>
</evidence>
<evidence type="ECO:0000256" key="1">
    <source>
        <dbReference type="ARBA" id="ARBA00008563"/>
    </source>
</evidence>
<dbReference type="SUPFAM" id="SSF141091">
    <property type="entry name" value="L21p-like"/>
    <property type="match status" value="2"/>
</dbReference>
<dbReference type="PANTHER" id="PTHR21349">
    <property type="entry name" value="50S RIBOSOMAL PROTEIN L21"/>
    <property type="match status" value="1"/>
</dbReference>
<dbReference type="STRING" id="40998.A0A2P8A5F0"/>
<dbReference type="GO" id="GO:0003735">
    <property type="term" value="F:structural constituent of ribosome"/>
    <property type="evidence" value="ECO:0007669"/>
    <property type="project" value="TreeGrafter"/>
</dbReference>
<evidence type="ECO:0000256" key="3">
    <source>
        <dbReference type="SAM" id="MobiDB-lite"/>
    </source>
</evidence>
<feature type="compositionally biased region" description="Low complexity" evidence="3">
    <location>
        <begin position="31"/>
        <end position="81"/>
    </location>
</feature>
<feature type="region of interest" description="Disordered" evidence="3">
    <location>
        <begin position="168"/>
        <end position="204"/>
    </location>
</feature>
<dbReference type="Proteomes" id="UP000243723">
    <property type="component" value="Unassembled WGS sequence"/>
</dbReference>
<feature type="region of interest" description="Disordered" evidence="3">
    <location>
        <begin position="31"/>
        <end position="102"/>
    </location>
</feature>
<name>A0A2P8A5F0_9PEZI</name>